<dbReference type="GO" id="GO:0003723">
    <property type="term" value="F:RNA binding"/>
    <property type="evidence" value="ECO:0007669"/>
    <property type="project" value="InterPro"/>
</dbReference>
<proteinExistence type="inferred from homology"/>
<dbReference type="Pfam" id="PF00445">
    <property type="entry name" value="Ribonuclease_T2"/>
    <property type="match status" value="1"/>
</dbReference>
<gene>
    <name evidence="4" type="ORF">CPY51_12305</name>
</gene>
<dbReference type="InterPro" id="IPR001568">
    <property type="entry name" value="RNase_T2-like"/>
</dbReference>
<evidence type="ECO:0000256" key="1">
    <source>
        <dbReference type="ARBA" id="ARBA00007469"/>
    </source>
</evidence>
<dbReference type="SUPFAM" id="SSF55895">
    <property type="entry name" value="Ribonuclease Rh-like"/>
    <property type="match status" value="1"/>
</dbReference>
<keyword evidence="3" id="KW-0732">Signal</keyword>
<dbReference type="AlphaFoldDB" id="A0A2W4CTH2"/>
<dbReference type="InterPro" id="IPR018188">
    <property type="entry name" value="RNase_T2_His_AS_1"/>
</dbReference>
<accession>A0A2W4CTH2</accession>
<dbReference type="PROSITE" id="PS00531">
    <property type="entry name" value="RNASE_T2_2"/>
    <property type="match status" value="1"/>
</dbReference>
<dbReference type="InterPro" id="IPR039378">
    <property type="entry name" value="RNase_T2_prok"/>
</dbReference>
<name>A0A2W4CTH2_9HYPH</name>
<comment type="caution">
    <text evidence="4">The sequence shown here is derived from an EMBL/GenBank/DDBJ whole genome shotgun (WGS) entry which is preliminary data.</text>
</comment>
<dbReference type="Proteomes" id="UP000248925">
    <property type="component" value="Unassembled WGS sequence"/>
</dbReference>
<dbReference type="InterPro" id="IPR036430">
    <property type="entry name" value="RNase_T2-like_sf"/>
</dbReference>
<feature type="chain" id="PRO_5015956682" evidence="3">
    <location>
        <begin position="24"/>
        <end position="248"/>
    </location>
</feature>
<feature type="signal peptide" evidence="3">
    <location>
        <begin position="1"/>
        <end position="23"/>
    </location>
</feature>
<comment type="similarity">
    <text evidence="1 2">Belongs to the RNase T2 family.</text>
</comment>
<dbReference type="GO" id="GO:0006401">
    <property type="term" value="P:RNA catabolic process"/>
    <property type="evidence" value="ECO:0007669"/>
    <property type="project" value="TreeGrafter"/>
</dbReference>
<organism evidence="4 5">
    <name type="scientific">Rhizobium tubonense</name>
    <dbReference type="NCBI Taxonomy" id="484088"/>
    <lineage>
        <taxon>Bacteria</taxon>
        <taxon>Pseudomonadati</taxon>
        <taxon>Pseudomonadota</taxon>
        <taxon>Alphaproteobacteria</taxon>
        <taxon>Hyphomicrobiales</taxon>
        <taxon>Rhizobiaceae</taxon>
        <taxon>Rhizobium/Agrobacterium group</taxon>
        <taxon>Rhizobium</taxon>
    </lineage>
</organism>
<dbReference type="OrthoDB" id="4720638at2"/>
<reference evidence="4 5" key="1">
    <citation type="journal article" date="2018" name="Sci. Rep.">
        <title>Rhizobium tumorigenes sp. nov., a novel plant tumorigenic bacterium isolated from cane gall tumors on thornless blackberry.</title>
        <authorList>
            <person name="Kuzmanovi N."/>
            <person name="Smalla K."/>
            <person name="Gronow S."/>
            <person name="PuBawska J."/>
        </authorList>
    </citation>
    <scope>NUCLEOTIDE SEQUENCE [LARGE SCALE GENOMIC DNA]</scope>
    <source>
        <strain evidence="4 5">CCBAU 85046</strain>
    </source>
</reference>
<dbReference type="PANTHER" id="PTHR11240:SF22">
    <property type="entry name" value="RIBONUCLEASE T2"/>
    <property type="match status" value="1"/>
</dbReference>
<keyword evidence="5" id="KW-1185">Reference proteome</keyword>
<evidence type="ECO:0000256" key="2">
    <source>
        <dbReference type="RuleBase" id="RU004328"/>
    </source>
</evidence>
<dbReference type="CDD" id="cd01062">
    <property type="entry name" value="RNase_T2_prok"/>
    <property type="match status" value="1"/>
</dbReference>
<evidence type="ECO:0000313" key="5">
    <source>
        <dbReference type="Proteomes" id="UP000248925"/>
    </source>
</evidence>
<dbReference type="GO" id="GO:0033897">
    <property type="term" value="F:ribonuclease T2 activity"/>
    <property type="evidence" value="ECO:0007669"/>
    <property type="project" value="InterPro"/>
</dbReference>
<dbReference type="InterPro" id="IPR033130">
    <property type="entry name" value="RNase_T2_His_AS_2"/>
</dbReference>
<sequence>MQLWIRALIAALFLPILAVGVSAQDAEKGGRTRFILAASWEPAFCATNEKKAECRGEKPNGFDATNFSLHGLWPMRQQYCDVAEDLRQADGHSDWNSLPEVPLSAKTRSLLAKAMPGTQSGLERHEWIKHGTCTKLSADDYFAGAVGLIEELNASAVRDLFAQNIGKTLDAEAIKAAFDKSFGEGASERVKMSCRRVGKTRVISELTIGLSEDAIEPNLSGPRLEALIQDAGSTKFGCDQGVVQAVGP</sequence>
<dbReference type="PANTHER" id="PTHR11240">
    <property type="entry name" value="RIBONUCLEASE T2"/>
    <property type="match status" value="1"/>
</dbReference>
<evidence type="ECO:0000256" key="3">
    <source>
        <dbReference type="SAM" id="SignalP"/>
    </source>
</evidence>
<dbReference type="PROSITE" id="PS00530">
    <property type="entry name" value="RNASE_T2_1"/>
    <property type="match status" value="1"/>
</dbReference>
<dbReference type="EMBL" id="PCDP01000035">
    <property type="protein sequence ID" value="PZM13665.1"/>
    <property type="molecule type" value="Genomic_DNA"/>
</dbReference>
<protein>
    <submittedName>
        <fullName evidence="4">Ribonuclease</fullName>
    </submittedName>
</protein>
<evidence type="ECO:0000313" key="4">
    <source>
        <dbReference type="EMBL" id="PZM13665.1"/>
    </source>
</evidence>
<dbReference type="Gene3D" id="3.90.730.10">
    <property type="entry name" value="Ribonuclease T2-like"/>
    <property type="match status" value="1"/>
</dbReference>